<evidence type="ECO:0000313" key="4">
    <source>
        <dbReference type="Proteomes" id="UP000177092"/>
    </source>
</evidence>
<reference evidence="3 4" key="1">
    <citation type="journal article" date="2016" name="Nat. Commun.">
        <title>Thousands of microbial genomes shed light on interconnected biogeochemical processes in an aquifer system.</title>
        <authorList>
            <person name="Anantharaman K."/>
            <person name="Brown C.T."/>
            <person name="Hug L.A."/>
            <person name="Sharon I."/>
            <person name="Castelle C.J."/>
            <person name="Probst A.J."/>
            <person name="Thomas B.C."/>
            <person name="Singh A."/>
            <person name="Wilkins M.J."/>
            <person name="Karaoz U."/>
            <person name="Brodie E.L."/>
            <person name="Williams K.H."/>
            <person name="Hubbard S.S."/>
            <person name="Banfield J.F."/>
        </authorList>
    </citation>
    <scope>NUCLEOTIDE SEQUENCE [LARGE SCALE GENOMIC DNA]</scope>
</reference>
<dbReference type="EMBL" id="MFJN01000067">
    <property type="protein sequence ID" value="OGG19893.1"/>
    <property type="molecule type" value="Genomic_DNA"/>
</dbReference>
<dbReference type="InterPro" id="IPR001296">
    <property type="entry name" value="Glyco_trans_1"/>
</dbReference>
<dbReference type="STRING" id="1798384.A3D03_03870"/>
<dbReference type="SUPFAM" id="SSF53756">
    <property type="entry name" value="UDP-Glycosyltransferase/glycogen phosphorylase"/>
    <property type="match status" value="1"/>
</dbReference>
<evidence type="ECO:0000259" key="1">
    <source>
        <dbReference type="Pfam" id="PF00534"/>
    </source>
</evidence>
<dbReference type="InterPro" id="IPR050194">
    <property type="entry name" value="Glycosyltransferase_grp1"/>
</dbReference>
<organism evidence="3 4">
    <name type="scientific">Candidatus Gottesmanbacteria bacterium RIFCSPHIGHO2_02_FULL_40_13</name>
    <dbReference type="NCBI Taxonomy" id="1798384"/>
    <lineage>
        <taxon>Bacteria</taxon>
        <taxon>Candidatus Gottesmaniibacteriota</taxon>
    </lineage>
</organism>
<evidence type="ECO:0000259" key="2">
    <source>
        <dbReference type="Pfam" id="PF13439"/>
    </source>
</evidence>
<dbReference type="GO" id="GO:0016757">
    <property type="term" value="F:glycosyltransferase activity"/>
    <property type="evidence" value="ECO:0007669"/>
    <property type="project" value="InterPro"/>
</dbReference>
<dbReference type="Pfam" id="PF00534">
    <property type="entry name" value="Glycos_transf_1"/>
    <property type="match status" value="1"/>
</dbReference>
<comment type="caution">
    <text evidence="3">The sequence shown here is derived from an EMBL/GenBank/DDBJ whole genome shotgun (WGS) entry which is preliminary data.</text>
</comment>
<dbReference type="PANTHER" id="PTHR45947">
    <property type="entry name" value="SULFOQUINOVOSYL TRANSFERASE SQD2"/>
    <property type="match status" value="1"/>
</dbReference>
<dbReference type="Proteomes" id="UP000177092">
    <property type="component" value="Unassembled WGS sequence"/>
</dbReference>
<dbReference type="AlphaFoldDB" id="A0A1F6A5I4"/>
<evidence type="ECO:0000313" key="3">
    <source>
        <dbReference type="EMBL" id="OGG19893.1"/>
    </source>
</evidence>
<gene>
    <name evidence="3" type="ORF">A3D03_03870</name>
</gene>
<dbReference type="PANTHER" id="PTHR45947:SF3">
    <property type="entry name" value="SULFOQUINOVOSYL TRANSFERASE SQD2"/>
    <property type="match status" value="1"/>
</dbReference>
<protein>
    <recommendedName>
        <fullName evidence="5">Glycosyl transferase family 1 domain-containing protein</fullName>
    </recommendedName>
</protein>
<feature type="domain" description="Glycosyltransferase subfamily 4-like N-terminal" evidence="2">
    <location>
        <begin position="13"/>
        <end position="192"/>
    </location>
</feature>
<feature type="domain" description="Glycosyl transferase family 1" evidence="1">
    <location>
        <begin position="213"/>
        <end position="360"/>
    </location>
</feature>
<sequence length="384" mass="44085">MKIAIVHDYIKEYGGAERVLETLHEIWPKAPVFTTVYLPQFLGPHRKRFEGWDIRTSSLQKIPFIEKLISPVRLLTPWVFENWNFEGYDAVIVSATGAYSPNLIVRKPDTLHICYCHTPPRFLYGYPTARNWQNNILGKIAGNLVNHRMREIDFISAQRPDFFIANSNEVRRRIEKFYRREATVIYPPVDTSGKRKAERGKDLSSSRFTLHARRYFLAGGRLARPKHVELAIEACNKLKLPLKVFGRGFADYGEELYKIAGPSIEFLGEVDEDTLGRLYRDGKALLYPSEQEDFGIIPVEAMSMGMPVIGLNQGGVKETVIDGKTGVLFDELSVESMIKAIKRLSKLDIKAENCIENAQRFTKERFKREIQVFIKSKLQNPNNK</sequence>
<dbReference type="Gene3D" id="3.40.50.2000">
    <property type="entry name" value="Glycogen Phosphorylase B"/>
    <property type="match status" value="2"/>
</dbReference>
<name>A0A1F6A5I4_9BACT</name>
<accession>A0A1F6A5I4</accession>
<dbReference type="Pfam" id="PF13439">
    <property type="entry name" value="Glyco_transf_4"/>
    <property type="match status" value="1"/>
</dbReference>
<dbReference type="InterPro" id="IPR028098">
    <property type="entry name" value="Glyco_trans_4-like_N"/>
</dbReference>
<evidence type="ECO:0008006" key="5">
    <source>
        <dbReference type="Google" id="ProtNLM"/>
    </source>
</evidence>
<proteinExistence type="predicted"/>